<proteinExistence type="predicted"/>
<dbReference type="AlphaFoldDB" id="A0A9P0K252"/>
<reference evidence="2" key="1">
    <citation type="submission" date="2022-03" db="EMBL/GenBank/DDBJ databases">
        <authorList>
            <person name="Sayadi A."/>
        </authorList>
    </citation>
    <scope>NUCLEOTIDE SEQUENCE</scope>
</reference>
<sequence length="49" mass="5777">MPTVGVKRDLLFKKLGKTYTDVGFQHLCFEFGLELDEVVRKLMLMRPEF</sequence>
<evidence type="ECO:0000259" key="1">
    <source>
        <dbReference type="Pfam" id="PF18262"/>
    </source>
</evidence>
<dbReference type="EMBL" id="CAKOFQ010006728">
    <property type="protein sequence ID" value="CAH1965808.1"/>
    <property type="molecule type" value="Genomic_DNA"/>
</dbReference>
<dbReference type="OrthoDB" id="1698572at2759"/>
<evidence type="ECO:0000313" key="3">
    <source>
        <dbReference type="Proteomes" id="UP001152888"/>
    </source>
</evidence>
<protein>
    <recommendedName>
        <fullName evidence="1">Phenylalanine--tRNA ligase beta subunit B1 domain-containing protein</fullName>
    </recommendedName>
</protein>
<evidence type="ECO:0000313" key="2">
    <source>
        <dbReference type="EMBL" id="CAH1965808.1"/>
    </source>
</evidence>
<accession>A0A9P0K252</accession>
<comment type="caution">
    <text evidence="2">The sequence shown here is derived from an EMBL/GenBank/DDBJ whole genome shotgun (WGS) entry which is preliminary data.</text>
</comment>
<feature type="domain" description="Phenylalanine--tRNA ligase beta subunit B1" evidence="1">
    <location>
        <begin position="1"/>
        <end position="40"/>
    </location>
</feature>
<organism evidence="2 3">
    <name type="scientific">Acanthoscelides obtectus</name>
    <name type="common">Bean weevil</name>
    <name type="synonym">Bruchus obtectus</name>
    <dbReference type="NCBI Taxonomy" id="200917"/>
    <lineage>
        <taxon>Eukaryota</taxon>
        <taxon>Metazoa</taxon>
        <taxon>Ecdysozoa</taxon>
        <taxon>Arthropoda</taxon>
        <taxon>Hexapoda</taxon>
        <taxon>Insecta</taxon>
        <taxon>Pterygota</taxon>
        <taxon>Neoptera</taxon>
        <taxon>Endopterygota</taxon>
        <taxon>Coleoptera</taxon>
        <taxon>Polyphaga</taxon>
        <taxon>Cucujiformia</taxon>
        <taxon>Chrysomeloidea</taxon>
        <taxon>Chrysomelidae</taxon>
        <taxon>Bruchinae</taxon>
        <taxon>Bruchini</taxon>
        <taxon>Acanthoscelides</taxon>
    </lineage>
</organism>
<keyword evidence="3" id="KW-1185">Reference proteome</keyword>
<dbReference type="Gene3D" id="3.30.56.10">
    <property type="match status" value="1"/>
</dbReference>
<dbReference type="InterPro" id="IPR040659">
    <property type="entry name" value="PhetRS_B1"/>
</dbReference>
<dbReference type="Pfam" id="PF18262">
    <property type="entry name" value="PhetRS_B1"/>
    <property type="match status" value="1"/>
</dbReference>
<dbReference type="Proteomes" id="UP001152888">
    <property type="component" value="Unassembled WGS sequence"/>
</dbReference>
<gene>
    <name evidence="2" type="ORF">ACAOBT_LOCUS6521</name>
</gene>
<name>A0A9P0K252_ACAOB</name>